<evidence type="ECO:0000256" key="2">
    <source>
        <dbReference type="SAM" id="Phobius"/>
    </source>
</evidence>
<keyword evidence="2" id="KW-1133">Transmembrane helix</keyword>
<dbReference type="AlphaFoldDB" id="A0A9W2YFN0"/>
<evidence type="ECO:0000256" key="1">
    <source>
        <dbReference type="SAM" id="MobiDB-lite"/>
    </source>
</evidence>
<proteinExistence type="predicted"/>
<feature type="transmembrane region" description="Helical" evidence="2">
    <location>
        <begin position="192"/>
        <end position="213"/>
    </location>
</feature>
<gene>
    <name evidence="4" type="primary">LOC106080277</name>
</gene>
<keyword evidence="3" id="KW-1185">Reference proteome</keyword>
<evidence type="ECO:0000313" key="4">
    <source>
        <dbReference type="RefSeq" id="XP_055861489.1"/>
    </source>
</evidence>
<dbReference type="RefSeq" id="XP_055861489.1">
    <property type="nucleotide sequence ID" value="XM_056005514.1"/>
</dbReference>
<feature type="region of interest" description="Disordered" evidence="1">
    <location>
        <begin position="1"/>
        <end position="76"/>
    </location>
</feature>
<keyword evidence="2" id="KW-0472">Membrane</keyword>
<dbReference type="OrthoDB" id="6268706at2759"/>
<accession>A0A9W2YFN0</accession>
<dbReference type="Proteomes" id="UP001165740">
    <property type="component" value="Chromosome 12"/>
</dbReference>
<dbReference type="OMA" id="LITVWIE"/>
<name>A0A9W2YFN0_BIOGL</name>
<feature type="transmembrane region" description="Helical" evidence="2">
    <location>
        <begin position="234"/>
        <end position="253"/>
    </location>
</feature>
<reference evidence="4" key="1">
    <citation type="submission" date="2025-08" db="UniProtKB">
        <authorList>
            <consortium name="RefSeq"/>
        </authorList>
    </citation>
    <scope>IDENTIFICATION</scope>
</reference>
<feature type="transmembrane region" description="Helical" evidence="2">
    <location>
        <begin position="87"/>
        <end position="108"/>
    </location>
</feature>
<dbReference type="GeneID" id="106080277"/>
<feature type="transmembrane region" description="Helical" evidence="2">
    <location>
        <begin position="163"/>
        <end position="186"/>
    </location>
</feature>
<protein>
    <submittedName>
        <fullName evidence="4">Uncharacterized protein LOC106080277 isoform X1</fullName>
    </submittedName>
</protein>
<feature type="compositionally biased region" description="Basic and acidic residues" evidence="1">
    <location>
        <begin position="38"/>
        <end position="76"/>
    </location>
</feature>
<organism evidence="3 4">
    <name type="scientific">Biomphalaria glabrata</name>
    <name type="common">Bloodfluke planorb</name>
    <name type="synonym">Freshwater snail</name>
    <dbReference type="NCBI Taxonomy" id="6526"/>
    <lineage>
        <taxon>Eukaryota</taxon>
        <taxon>Metazoa</taxon>
        <taxon>Spiralia</taxon>
        <taxon>Lophotrochozoa</taxon>
        <taxon>Mollusca</taxon>
        <taxon>Gastropoda</taxon>
        <taxon>Heterobranchia</taxon>
        <taxon>Euthyneura</taxon>
        <taxon>Panpulmonata</taxon>
        <taxon>Hygrophila</taxon>
        <taxon>Lymnaeoidea</taxon>
        <taxon>Planorbidae</taxon>
        <taxon>Biomphalaria</taxon>
    </lineage>
</organism>
<feature type="transmembrane region" description="Helical" evidence="2">
    <location>
        <begin position="128"/>
        <end position="151"/>
    </location>
</feature>
<sequence>MALKNVRVSSYGGPNETKQADDGDLESGVKPTQGSLPKRGEEAQSKAAKEGEPEKTEQHKDDKSKEKTTDKPKETPRMKGWKKFIHILAFLFLVGNDIADFISDWLFWAEVRVVGKGIVYGEPDQAAVWALLAFCIVGTITFIFEIVNLWWESFRGNPWIDSDLLSAVVIWIEDIPQVAISMYLVLCREEPISVFQLVKASVIIIGIFIRIIVSLVKYCNKEAIRSHHHVKYKVCIMLGMIIEAACAVAIFVLTQTERDGSGTVSFRVPTTIIDDQLDDQRYFGNVSIFASHAYFFNQGQLDPDKKDSVVNWIRLTTINKLRSSPNKELNFRIQFEQIANILKMAIWEKLAAWTLVVCYNVDISIASIQNVTNTTCAATNYFNDPVNAFIKFRYEEPSSMFKKNVLGEIYVNMKLNQSGQCTPYSDYRSTIEESLKDQVNMTLHYYRTVLSLLPTDTNHMKHNGTQDPTFFKNIKSDMTDVSEVWRTGWMECEATGHVGPVLDQGVELNCSMT</sequence>
<keyword evidence="2" id="KW-0812">Transmembrane</keyword>
<evidence type="ECO:0000313" key="3">
    <source>
        <dbReference type="Proteomes" id="UP001165740"/>
    </source>
</evidence>